<protein>
    <submittedName>
        <fullName evidence="2">Uncharacterized protein</fullName>
    </submittedName>
</protein>
<comment type="caution">
    <text evidence="2">The sequence shown here is derived from an EMBL/GenBank/DDBJ whole genome shotgun (WGS) entry which is preliminary data.</text>
</comment>
<feature type="region of interest" description="Disordered" evidence="1">
    <location>
        <begin position="186"/>
        <end position="231"/>
    </location>
</feature>
<reference evidence="2" key="1">
    <citation type="journal article" date="2014" name="Int. J. Syst. Evol. Microbiol.">
        <title>Complete genome sequence of Corynebacterium casei LMG S-19264T (=DSM 44701T), isolated from a smear-ripened cheese.</title>
        <authorList>
            <consortium name="US DOE Joint Genome Institute (JGI-PGF)"/>
            <person name="Walter F."/>
            <person name="Albersmeier A."/>
            <person name="Kalinowski J."/>
            <person name="Ruckert C."/>
        </authorList>
    </citation>
    <scope>NUCLEOTIDE SEQUENCE</scope>
    <source>
        <strain evidence="2">KCTC 32296</strain>
    </source>
</reference>
<gene>
    <name evidence="2" type="ORF">GCM10011273_23910</name>
</gene>
<proteinExistence type="predicted"/>
<name>A0A918UVZ0_9CAUL</name>
<evidence type="ECO:0000313" key="2">
    <source>
        <dbReference type="EMBL" id="GGZ36778.1"/>
    </source>
</evidence>
<evidence type="ECO:0000313" key="3">
    <source>
        <dbReference type="Proteomes" id="UP000662572"/>
    </source>
</evidence>
<dbReference type="EMBL" id="BMZB01000003">
    <property type="protein sequence ID" value="GGZ36778.1"/>
    <property type="molecule type" value="Genomic_DNA"/>
</dbReference>
<keyword evidence="3" id="KW-1185">Reference proteome</keyword>
<reference evidence="2" key="2">
    <citation type="submission" date="2020-09" db="EMBL/GenBank/DDBJ databases">
        <authorList>
            <person name="Sun Q."/>
            <person name="Kim S."/>
        </authorList>
    </citation>
    <scope>NUCLEOTIDE SEQUENCE</scope>
    <source>
        <strain evidence="2">KCTC 32296</strain>
    </source>
</reference>
<dbReference type="RefSeq" id="WP_189486821.1">
    <property type="nucleotide sequence ID" value="NZ_BMZB01000003.1"/>
</dbReference>
<accession>A0A918UVZ0</accession>
<dbReference type="AlphaFoldDB" id="A0A918UVZ0"/>
<dbReference type="Proteomes" id="UP000662572">
    <property type="component" value="Unassembled WGS sequence"/>
</dbReference>
<feature type="compositionally biased region" description="Basic and acidic residues" evidence="1">
    <location>
        <begin position="200"/>
        <end position="210"/>
    </location>
</feature>
<organism evidence="2 3">
    <name type="scientific">Asticcacaulis endophyticus</name>
    <dbReference type="NCBI Taxonomy" id="1395890"/>
    <lineage>
        <taxon>Bacteria</taxon>
        <taxon>Pseudomonadati</taxon>
        <taxon>Pseudomonadota</taxon>
        <taxon>Alphaproteobacteria</taxon>
        <taxon>Caulobacterales</taxon>
        <taxon>Caulobacteraceae</taxon>
        <taxon>Asticcacaulis</taxon>
    </lineage>
</organism>
<sequence length="231" mass="25673">MRSSQQVVLWLAVAAVLVLHMLVMLALSAWVKPNGVMNPAPVIEIWSLDEVPESRVDRQNKLAKSVVHQTGPNTDIATDEILAGHSESMDTLSSPIQINEQDILRQKLMNALQSARNCIAMRRKGEVLPTYCEGVSRTEMAKLPILPEGSNRALAQQVADHEAHKQYVREPGATALWQRVNRDPFRDAKHSDIPRPGAFADKKAQRKSDAFGESDDFYAKDRTSGIQPSLD</sequence>
<evidence type="ECO:0000256" key="1">
    <source>
        <dbReference type="SAM" id="MobiDB-lite"/>
    </source>
</evidence>